<dbReference type="Pfam" id="PF15253">
    <property type="entry name" value="STIL_N"/>
    <property type="match status" value="1"/>
</dbReference>
<feature type="region of interest" description="Disordered" evidence="1">
    <location>
        <begin position="1122"/>
        <end position="1156"/>
    </location>
</feature>
<sequence>LTTRFAASALTFPKSRVALWDPTRTGDVLSLHLFYYRNPRLRLLEKALRLAHRHARQCNKPQMPCFFLGTLTVDADEEGVTLTLDRFDPGREQSGSAAKTPMAVLPGDVVVPCVVEPVFADTLVHSANDFSASIKMLQHCCSSRETLELAKLLMLQGRLRCAEQMDRLQFSLHWAAVAPGSVLEAVPIRAVPIIPTALVRNLSGPVAQCVSGDRQKRGYLTMDQTRKLLLMLESDPKIYTLPLVGVWLCGVTHIHNPQVWAWCLRYLHSSSLQDRVMSEGGAFLVVLYSLTHREPEFYECQLSSGQPEVNFQLLTSTKCLTIYKNVEPPEGQLLQFELSTESQNKEKEHFKEALSINVLVLRTTTAASTSPRNKLSISDHDSGVEDEDLSPRPSPNPYPGSEQVKLLVQPTVPELSLLMDGSYVEYRNAGPCDATTHHSSLPSVLKFRAEGETSTQTNSGSKPPGQVAHSGPPPIRRPLIPGMSQVRACKGHPSPGQQAPLPSLSRESGPSVRTKTKERSPASFSSSPKTGLSPNGPYQKSLTGTSCLKPFTNSTHQPALTPNGFPGPTSTQAPSHIQMFHSTPCSNPSLNTMGKSSVCCAHQHGYVQSCPPSPMHETPGNTVGVFCASDGVPHRDCCLSPPRPQMGCGTPPHQGPTCNSNTPTHYSPTHGACSPHGRGLQQHSGAPICQAQCWQLRPGCSGLLGIPSEGQTGILPADAYKMLVEQDRQLKLLQAQIQKLLEAQNPKASSPPPAQESPEQPNRFSQQTATAVLTSIEPKESVSVAVGTGAVFPTSNKCHCPEIKSYLDFSLHPTLSCRSYISKHSLICFSSPYQGQVNDRLQGTLDCVQENSQDKWREQPMDTHSSCPVGSQSCKLQTPKQEIVPSSKVKQTRHGDQVLGATLKQLQQLGVSVDLHAASKDAATRNTIESASTLARINPEAVIPRLALSDPVGDSLWVPGGSADLSLEANAIALKYLSDSQLSRLSLGRSAENKPSPSSVLLSRMSVEKSSVGLSILSPSNMSIATRKYMKRYGLIEGGEVSEDEEEEREQTVQHYSALGCSTQLEDSGNVSAGQDVENVAGFILKNVSNKLGQSAQMTPDSQSQLFRNLRPKMQLLTDMHGDKENNAKIKPSKRHSSTSENRRPPGPAVEQGSVGNFLDLSRLRQLPKLF</sequence>
<feature type="compositionally biased region" description="Polar residues" evidence="1">
    <location>
        <begin position="452"/>
        <end position="461"/>
    </location>
</feature>
<keyword evidence="5" id="KW-1185">Reference proteome</keyword>
<feature type="region of interest" description="Disordered" evidence="1">
    <location>
        <begin position="744"/>
        <end position="769"/>
    </location>
</feature>
<feature type="compositionally biased region" description="Polar residues" evidence="1">
    <location>
        <begin position="522"/>
        <end position="560"/>
    </location>
</feature>
<dbReference type="PANTHER" id="PTHR15128">
    <property type="entry name" value="TAL1 SCL INTERRUPTING LOCUS"/>
    <property type="match status" value="1"/>
</dbReference>
<accession>A0AAY4EVE4</accession>
<feature type="region of interest" description="Disordered" evidence="1">
    <location>
        <begin position="369"/>
        <end position="402"/>
    </location>
</feature>
<gene>
    <name evidence="4" type="primary">STIL</name>
</gene>
<feature type="region of interest" description="Disordered" evidence="1">
    <location>
        <begin position="450"/>
        <end position="562"/>
    </location>
</feature>
<dbReference type="GO" id="GO:0007052">
    <property type="term" value="P:mitotic spindle organization"/>
    <property type="evidence" value="ECO:0007669"/>
    <property type="project" value="TreeGrafter"/>
</dbReference>
<dbReference type="GO" id="GO:0031023">
    <property type="term" value="P:microtubule organizing center organization"/>
    <property type="evidence" value="ECO:0007669"/>
    <property type="project" value="TreeGrafter"/>
</dbReference>
<dbReference type="InterPro" id="IPR026123">
    <property type="entry name" value="STIL"/>
</dbReference>
<reference evidence="4" key="3">
    <citation type="submission" date="2025-09" db="UniProtKB">
        <authorList>
            <consortium name="Ensembl"/>
        </authorList>
    </citation>
    <scope>IDENTIFICATION</scope>
</reference>
<evidence type="ECO:0000256" key="1">
    <source>
        <dbReference type="SAM" id="MobiDB-lite"/>
    </source>
</evidence>
<feature type="domain" description="STIL N-terminal" evidence="2">
    <location>
        <begin position="19"/>
        <end position="354"/>
    </location>
</feature>
<evidence type="ECO:0000259" key="3">
    <source>
        <dbReference type="Pfam" id="PF25775"/>
    </source>
</evidence>
<dbReference type="GO" id="GO:0005815">
    <property type="term" value="C:microtubule organizing center"/>
    <property type="evidence" value="ECO:0007669"/>
    <property type="project" value="TreeGrafter"/>
</dbReference>
<evidence type="ECO:0000313" key="5">
    <source>
        <dbReference type="Proteomes" id="UP000694580"/>
    </source>
</evidence>
<dbReference type="GO" id="GO:0007224">
    <property type="term" value="P:smoothened signaling pathway"/>
    <property type="evidence" value="ECO:0007669"/>
    <property type="project" value="TreeGrafter"/>
</dbReference>
<dbReference type="GeneTree" id="ENSGT00390000007310"/>
<dbReference type="InterPro" id="IPR058559">
    <property type="entry name" value="PRM_STIL"/>
</dbReference>
<proteinExistence type="predicted"/>
<evidence type="ECO:0008006" key="6">
    <source>
        <dbReference type="Google" id="ProtNLM"/>
    </source>
</evidence>
<reference evidence="4" key="2">
    <citation type="submission" date="2025-08" db="UniProtKB">
        <authorList>
            <consortium name="Ensembl"/>
        </authorList>
    </citation>
    <scope>IDENTIFICATION</scope>
</reference>
<evidence type="ECO:0000313" key="4">
    <source>
        <dbReference type="Ensembl" id="ENSDCDP00010061363.1"/>
    </source>
</evidence>
<dbReference type="Pfam" id="PF26399">
    <property type="entry name" value="PRM_STIL"/>
    <property type="match status" value="1"/>
</dbReference>
<organism evidence="4 5">
    <name type="scientific">Denticeps clupeoides</name>
    <name type="common">denticle herring</name>
    <dbReference type="NCBI Taxonomy" id="299321"/>
    <lineage>
        <taxon>Eukaryota</taxon>
        <taxon>Metazoa</taxon>
        <taxon>Chordata</taxon>
        <taxon>Craniata</taxon>
        <taxon>Vertebrata</taxon>
        <taxon>Euteleostomi</taxon>
        <taxon>Actinopterygii</taxon>
        <taxon>Neopterygii</taxon>
        <taxon>Teleostei</taxon>
        <taxon>Clupei</taxon>
        <taxon>Clupeiformes</taxon>
        <taxon>Denticipitoidei</taxon>
        <taxon>Denticipitidae</taxon>
        <taxon>Denticeps</taxon>
    </lineage>
</organism>
<protein>
    <recommendedName>
        <fullName evidence="6">SCL-interrupting locus protein</fullName>
    </recommendedName>
</protein>
<reference evidence="4 5" key="1">
    <citation type="submission" date="2020-06" db="EMBL/GenBank/DDBJ databases">
        <authorList>
            <consortium name="Wellcome Sanger Institute Data Sharing"/>
        </authorList>
    </citation>
    <scope>NUCLEOTIDE SEQUENCE [LARGE SCALE GENOMIC DNA]</scope>
</reference>
<feature type="domain" description="STIL coiled coil region" evidence="3">
    <location>
        <begin position="717"/>
        <end position="745"/>
    </location>
</feature>
<dbReference type="InterPro" id="IPR057655">
    <property type="entry name" value="STIL_CC"/>
</dbReference>
<dbReference type="Pfam" id="PF25775">
    <property type="entry name" value="CC_STIL"/>
    <property type="match status" value="1"/>
</dbReference>
<evidence type="ECO:0000259" key="2">
    <source>
        <dbReference type="Pfam" id="PF15253"/>
    </source>
</evidence>
<dbReference type="Ensembl" id="ENSDCDT00010072131.1">
    <property type="protein sequence ID" value="ENSDCDP00010061363.1"/>
    <property type="gene ID" value="ENSDCDG00010033892.1"/>
</dbReference>
<name>A0AAY4EVE4_9TELE</name>
<dbReference type="GO" id="GO:0071539">
    <property type="term" value="P:protein localization to centrosome"/>
    <property type="evidence" value="ECO:0007669"/>
    <property type="project" value="TreeGrafter"/>
</dbReference>
<dbReference type="Proteomes" id="UP000694580">
    <property type="component" value="Chromosome 13"/>
</dbReference>
<dbReference type="PANTHER" id="PTHR15128:SF0">
    <property type="entry name" value="SCL-INTERRUPTING LOCUS PROTEIN"/>
    <property type="match status" value="1"/>
</dbReference>
<dbReference type="InterPro" id="IPR057731">
    <property type="entry name" value="STIL_N"/>
</dbReference>
<dbReference type="AlphaFoldDB" id="A0AAY4EVE4"/>